<evidence type="ECO:0000259" key="2">
    <source>
        <dbReference type="PROSITE" id="PS51371"/>
    </source>
</evidence>
<comment type="caution">
    <text evidence="3">The sequence shown here is derived from an EMBL/GenBank/DDBJ whole genome shotgun (WGS) entry which is preliminary data.</text>
</comment>
<evidence type="ECO:0000256" key="1">
    <source>
        <dbReference type="PROSITE-ProRule" id="PRU00703"/>
    </source>
</evidence>
<reference evidence="3 4" key="1">
    <citation type="submission" date="2024-05" db="EMBL/GenBank/DDBJ databases">
        <authorList>
            <person name="Duchaud E."/>
        </authorList>
    </citation>
    <scope>NUCLEOTIDE SEQUENCE [LARGE SCALE GENOMIC DNA]</scope>
    <source>
        <strain evidence="3">Ena-SAMPLE-TAB-13-05-2024-13:56:06:370-140302</strain>
    </source>
</reference>
<dbReference type="Proteomes" id="UP001497416">
    <property type="component" value="Unassembled WGS sequence"/>
</dbReference>
<dbReference type="SUPFAM" id="SSF54631">
    <property type="entry name" value="CBS-domain pair"/>
    <property type="match status" value="1"/>
</dbReference>
<organism evidence="3 4">
    <name type="scientific">Tenacibaculum platacis</name>
    <dbReference type="NCBI Taxonomy" id="3137852"/>
    <lineage>
        <taxon>Bacteria</taxon>
        <taxon>Pseudomonadati</taxon>
        <taxon>Bacteroidota</taxon>
        <taxon>Flavobacteriia</taxon>
        <taxon>Flavobacteriales</taxon>
        <taxon>Flavobacteriaceae</taxon>
        <taxon>Tenacibaculum</taxon>
    </lineage>
</organism>
<evidence type="ECO:0000313" key="3">
    <source>
        <dbReference type="EMBL" id="CAL2089172.1"/>
    </source>
</evidence>
<evidence type="ECO:0000313" key="4">
    <source>
        <dbReference type="Proteomes" id="UP001497416"/>
    </source>
</evidence>
<protein>
    <submittedName>
        <fullName evidence="3">CBS domain-containing protein</fullName>
    </submittedName>
</protein>
<proteinExistence type="predicted"/>
<dbReference type="RefSeq" id="WP_348712648.1">
    <property type="nucleotide sequence ID" value="NZ_CAXIXY010000005.1"/>
</dbReference>
<accession>A0ABM9P3C9</accession>
<keyword evidence="4" id="KW-1185">Reference proteome</keyword>
<gene>
    <name evidence="3" type="ORF">T190607A01A_30267</name>
</gene>
<dbReference type="InterPro" id="IPR046342">
    <property type="entry name" value="CBS_dom_sf"/>
</dbReference>
<keyword evidence="1" id="KW-0129">CBS domain</keyword>
<dbReference type="InterPro" id="IPR000644">
    <property type="entry name" value="CBS_dom"/>
</dbReference>
<dbReference type="PROSITE" id="PS51371">
    <property type="entry name" value="CBS"/>
    <property type="match status" value="1"/>
</dbReference>
<name>A0ABM9P3C9_9FLAO</name>
<feature type="domain" description="CBS" evidence="2">
    <location>
        <begin position="7"/>
        <end position="62"/>
    </location>
</feature>
<dbReference type="Gene3D" id="3.10.580.10">
    <property type="entry name" value="CBS-domain"/>
    <property type="match status" value="1"/>
</dbReference>
<dbReference type="EMBL" id="CAXIXY010000005">
    <property type="protein sequence ID" value="CAL2089172.1"/>
    <property type="molecule type" value="Genomic_DNA"/>
</dbReference>
<sequence>MNINDYILKEIKALSPENTVSDALNLCEHLPITHIPVVKDNKLVGCFAEDDIQTIENTNASLQEYIHLIQHFHANKKSSLLELISLFAKNDCNIIPVLEEQQNYIGYYDLRDILDVFADSPFMHNDNITLIVSKSKADFSMSQISQIVESNKAKLLGLYVSRETVDDVEVTLKISSEEMNEIIQTFRRYDYSVISQLEDDMYLEELKDRANYFKKYLDM</sequence>
<dbReference type="Pfam" id="PF00571">
    <property type="entry name" value="CBS"/>
    <property type="match status" value="2"/>
</dbReference>